<name>A0ABZ0ILX6_9BACT</name>
<organism evidence="3 4">
    <name type="scientific">Imperialibacter roseus</name>
    <dbReference type="NCBI Taxonomy" id="1324217"/>
    <lineage>
        <taxon>Bacteria</taxon>
        <taxon>Pseudomonadati</taxon>
        <taxon>Bacteroidota</taxon>
        <taxon>Cytophagia</taxon>
        <taxon>Cytophagales</taxon>
        <taxon>Flammeovirgaceae</taxon>
        <taxon>Imperialibacter</taxon>
    </lineage>
</organism>
<feature type="domain" description="Peptidase M16 C-terminal" evidence="2">
    <location>
        <begin position="181"/>
        <end position="353"/>
    </location>
</feature>
<proteinExistence type="predicted"/>
<protein>
    <submittedName>
        <fullName evidence="3">Pitrilysin family protein</fullName>
    </submittedName>
</protein>
<dbReference type="Proteomes" id="UP001302349">
    <property type="component" value="Chromosome"/>
</dbReference>
<evidence type="ECO:0000259" key="2">
    <source>
        <dbReference type="Pfam" id="PF05193"/>
    </source>
</evidence>
<dbReference type="InterPro" id="IPR007863">
    <property type="entry name" value="Peptidase_M16_C"/>
</dbReference>
<accession>A0ABZ0ILX6</accession>
<dbReference type="Pfam" id="PF00675">
    <property type="entry name" value="Peptidase_M16"/>
    <property type="match status" value="1"/>
</dbReference>
<dbReference type="Gene3D" id="3.30.830.10">
    <property type="entry name" value="Metalloenzyme, LuxS/M16 peptidase-like"/>
    <property type="match status" value="2"/>
</dbReference>
<dbReference type="RefSeq" id="WP_317488278.1">
    <property type="nucleotide sequence ID" value="NZ_CP136051.1"/>
</dbReference>
<dbReference type="Pfam" id="PF05193">
    <property type="entry name" value="Peptidase_M16_C"/>
    <property type="match status" value="1"/>
</dbReference>
<gene>
    <name evidence="3" type="ORF">RT717_20800</name>
</gene>
<dbReference type="SUPFAM" id="SSF63411">
    <property type="entry name" value="LuxS/MPP-like metallohydrolase"/>
    <property type="match status" value="2"/>
</dbReference>
<evidence type="ECO:0000313" key="4">
    <source>
        <dbReference type="Proteomes" id="UP001302349"/>
    </source>
</evidence>
<dbReference type="InterPro" id="IPR050361">
    <property type="entry name" value="MPP/UQCRC_Complex"/>
</dbReference>
<feature type="domain" description="Peptidase M16 N-terminal" evidence="1">
    <location>
        <begin position="40"/>
        <end position="171"/>
    </location>
</feature>
<dbReference type="InterPro" id="IPR011765">
    <property type="entry name" value="Pept_M16_N"/>
</dbReference>
<reference evidence="3 4" key="1">
    <citation type="journal article" date="2023" name="Microbiol. Resour. Announc.">
        <title>Complete Genome Sequence of Imperialibacter roseus strain P4T.</title>
        <authorList>
            <person name="Tizabi D.R."/>
            <person name="Bachvaroff T."/>
            <person name="Hill R.T."/>
        </authorList>
    </citation>
    <scope>NUCLEOTIDE SEQUENCE [LARGE SCALE GENOMIC DNA]</scope>
    <source>
        <strain evidence="3 4">P4T</strain>
    </source>
</reference>
<keyword evidence="4" id="KW-1185">Reference proteome</keyword>
<evidence type="ECO:0000259" key="1">
    <source>
        <dbReference type="Pfam" id="PF00675"/>
    </source>
</evidence>
<dbReference type="PANTHER" id="PTHR11851">
    <property type="entry name" value="METALLOPROTEASE"/>
    <property type="match status" value="1"/>
</dbReference>
<evidence type="ECO:0000313" key="3">
    <source>
        <dbReference type="EMBL" id="WOK05517.1"/>
    </source>
</evidence>
<dbReference type="PANTHER" id="PTHR11851:SF224">
    <property type="entry name" value="PROCESSING PROTEASE"/>
    <property type="match status" value="1"/>
</dbReference>
<dbReference type="InterPro" id="IPR011249">
    <property type="entry name" value="Metalloenz_LuxS/M16"/>
</dbReference>
<dbReference type="EMBL" id="CP136051">
    <property type="protein sequence ID" value="WOK05517.1"/>
    <property type="molecule type" value="Genomic_DNA"/>
</dbReference>
<sequence>MLDRTAAPEFHIPTRTDLKHVTSSTLRNGIRFHELILGDQEVCRIEIVLQSGSWLEEKEGVSYFTTKMLLEGTEKLSGRQIADRLDYYGAYWEVTSGMDFVTLTVYSLTKYLEEVVPFFLSVVVDASFPEKELETIKKVRIQQIRVNKQKTSALASSGLRHLLFGRNHPYGKELSEEEVGKVTSADLKEYHKNRLLSRAEVFVSGKLSSEELSKLKGFFVDFPSSAVSLPNYPVVTAPAVREILPVDESVQASLRLGKMAHDKHHPDHYHLMLLNEVFGGYFGSRLMKNIREDKGYTYGIYSSLSYLQHDAFWVVGTDVKREVAIASIDEILKEMRLLRTEPIPFEELETVKNYMIGTFLSSISTSFSLMDKFRSIHFAGLDYEYYNRLLTSIRSATSEDLLRVANDSFKEEDWLQVIAGGI</sequence>